<feature type="region of interest" description="Disordered" evidence="1">
    <location>
        <begin position="342"/>
        <end position="366"/>
    </location>
</feature>
<dbReference type="AlphaFoldDB" id="A0A1C3K0J1"/>
<dbReference type="SUPFAM" id="SSF89796">
    <property type="entry name" value="CoA-transferase family III (CaiB/BaiF)"/>
    <property type="match status" value="1"/>
</dbReference>
<keyword evidence="4" id="KW-1185">Reference proteome</keyword>
<dbReference type="Pfam" id="PF02515">
    <property type="entry name" value="CoA_transf_3"/>
    <property type="match status" value="1"/>
</dbReference>
<dbReference type="GO" id="GO:0008111">
    <property type="term" value="F:alpha-methylacyl-CoA racemase activity"/>
    <property type="evidence" value="ECO:0007669"/>
    <property type="project" value="UniProtKB-EC"/>
</dbReference>
<evidence type="ECO:0000313" key="3">
    <source>
        <dbReference type="EMBL" id="SOE47435.1"/>
    </source>
</evidence>
<dbReference type="Gene3D" id="3.30.1540.10">
    <property type="entry name" value="formyl-coa transferase, domain 3"/>
    <property type="match status" value="1"/>
</dbReference>
<dbReference type="PANTHER" id="PTHR48228">
    <property type="entry name" value="SUCCINYL-COA--D-CITRAMALATE COA-TRANSFERASE"/>
    <property type="match status" value="1"/>
</dbReference>
<dbReference type="OrthoDB" id="5294844at2"/>
<proteinExistence type="predicted"/>
<dbReference type="Gene3D" id="3.40.50.10540">
    <property type="entry name" value="Crotonobetainyl-coa:carnitine coa-transferase, domain 1"/>
    <property type="match status" value="1"/>
</dbReference>
<dbReference type="InterPro" id="IPR050509">
    <property type="entry name" value="CoA-transferase_III"/>
</dbReference>
<protein>
    <submittedName>
        <fullName evidence="2">Alpha-methylacyl-CoA racemase</fullName>
        <ecNumber evidence="2">5.1.99.4</ecNumber>
    </submittedName>
</protein>
<dbReference type="Proteomes" id="UP000078558">
    <property type="component" value="Chromosome I"/>
</dbReference>
<name>A0A1C3K0J1_9BURK</name>
<accession>A0A1C3K0J1</accession>
<dbReference type="InterPro" id="IPR023606">
    <property type="entry name" value="CoA-Trfase_III_dom_1_sf"/>
</dbReference>
<sequence>MEGPLFGIRIVEFAGMGPAPFGAMLLADMGADVVRIERPVAGTPDAEALRHDTLNRGKRSVALDLKTDAGREAARRLVAQADVLVEGFRPGVMERLGLGPDTLRASHPRLVYARMTGWGQTGPLARRAGHDINYLALSGALHAIGTADSGPVVPLNLVGDFGGGGTFLALGIVSAVLAAQRSGHGRVIDASILDGTANLLAITYSRLATGQWQDARQANTYDGASPYYTTYACADGGWMAVGAIEPQFLAALLEKLEISPADYGDQHDRGSWPAQRALLAARFATRKRDAWAALLEDSDTCATPVLSLAEAPLHPHHVARGTFLASPAYAPAPAPRFCGPASRTAAPAPAPGQHDAAFLAGDWPAR</sequence>
<dbReference type="InterPro" id="IPR044855">
    <property type="entry name" value="CoA-Trfase_III_dom3_sf"/>
</dbReference>
<dbReference type="PANTHER" id="PTHR48228:SF5">
    <property type="entry name" value="ALPHA-METHYLACYL-COA RACEMASE"/>
    <property type="match status" value="1"/>
</dbReference>
<dbReference type="KEGG" id="odi:ODI_R0838"/>
<gene>
    <name evidence="2" type="ORF">ODI_03358</name>
    <name evidence="3" type="ORF">ODI_R0838</name>
</gene>
<reference evidence="3 4" key="2">
    <citation type="submission" date="2017-08" db="EMBL/GenBank/DDBJ databases">
        <authorList>
            <person name="de Groot N.N."/>
        </authorList>
    </citation>
    <scope>NUCLEOTIDE SEQUENCE [LARGE SCALE GENOMIC DNA]</scope>
    <source>
        <strain evidence="3">Orrdi1</strain>
    </source>
</reference>
<evidence type="ECO:0000256" key="1">
    <source>
        <dbReference type="SAM" id="MobiDB-lite"/>
    </source>
</evidence>
<dbReference type="EMBL" id="FLRC01000013">
    <property type="protein sequence ID" value="SBT25022.1"/>
    <property type="molecule type" value="Genomic_DNA"/>
</dbReference>
<evidence type="ECO:0000313" key="4">
    <source>
        <dbReference type="Proteomes" id="UP000078558"/>
    </source>
</evidence>
<organism evidence="2 4">
    <name type="scientific">Orrella dioscoreae</name>
    <dbReference type="NCBI Taxonomy" id="1851544"/>
    <lineage>
        <taxon>Bacteria</taxon>
        <taxon>Pseudomonadati</taxon>
        <taxon>Pseudomonadota</taxon>
        <taxon>Betaproteobacteria</taxon>
        <taxon>Burkholderiales</taxon>
        <taxon>Alcaligenaceae</taxon>
        <taxon>Orrella</taxon>
    </lineage>
</organism>
<reference evidence="2 4" key="1">
    <citation type="submission" date="2016-06" db="EMBL/GenBank/DDBJ databases">
        <authorList>
            <person name="Kjaerup R.B."/>
            <person name="Dalgaard T.S."/>
            <person name="Juul-Madsen H.R."/>
        </authorList>
    </citation>
    <scope>NUCLEOTIDE SEQUENCE [LARGE SCALE GENOMIC DNA]</scope>
    <source>
        <strain evidence="2">Orrdi1</strain>
    </source>
</reference>
<dbReference type="EMBL" id="LT907988">
    <property type="protein sequence ID" value="SOE47435.1"/>
    <property type="molecule type" value="Genomic_DNA"/>
</dbReference>
<evidence type="ECO:0000313" key="2">
    <source>
        <dbReference type="EMBL" id="SBT25022.1"/>
    </source>
</evidence>
<keyword evidence="2" id="KW-0413">Isomerase</keyword>
<dbReference type="InterPro" id="IPR003673">
    <property type="entry name" value="CoA-Trfase_fam_III"/>
</dbReference>
<dbReference type="EC" id="5.1.99.4" evidence="2"/>